<evidence type="ECO:0000256" key="1">
    <source>
        <dbReference type="ARBA" id="ARBA00004651"/>
    </source>
</evidence>
<organism evidence="9 10">
    <name type="scientific">Paeniglutamicibacter psychrophenolicus</name>
    <dbReference type="NCBI Taxonomy" id="257454"/>
    <lineage>
        <taxon>Bacteria</taxon>
        <taxon>Bacillati</taxon>
        <taxon>Actinomycetota</taxon>
        <taxon>Actinomycetes</taxon>
        <taxon>Micrococcales</taxon>
        <taxon>Micrococcaceae</taxon>
        <taxon>Paeniglutamicibacter</taxon>
    </lineage>
</organism>
<evidence type="ECO:0000256" key="4">
    <source>
        <dbReference type="ARBA" id="ARBA00022475"/>
    </source>
</evidence>
<evidence type="ECO:0000313" key="9">
    <source>
        <dbReference type="EMBL" id="MBP2374552.1"/>
    </source>
</evidence>
<dbReference type="EMBL" id="JAGIOE010000001">
    <property type="protein sequence ID" value="MBP2374552.1"/>
    <property type="molecule type" value="Genomic_DNA"/>
</dbReference>
<evidence type="ECO:0000256" key="6">
    <source>
        <dbReference type="ARBA" id="ARBA00022989"/>
    </source>
</evidence>
<name>A0ABS4WED3_9MICC</name>
<evidence type="ECO:0000256" key="3">
    <source>
        <dbReference type="ARBA" id="ARBA00022448"/>
    </source>
</evidence>
<dbReference type="Proteomes" id="UP000766570">
    <property type="component" value="Unassembled WGS sequence"/>
</dbReference>
<evidence type="ECO:0000256" key="7">
    <source>
        <dbReference type="ARBA" id="ARBA00023136"/>
    </source>
</evidence>
<dbReference type="RefSeq" id="WP_209907558.1">
    <property type="nucleotide sequence ID" value="NZ_JAGIOE010000001.1"/>
</dbReference>
<dbReference type="PANTHER" id="PTHR34979:SF1">
    <property type="entry name" value="INNER MEMBRANE PROTEIN YGAZ"/>
    <property type="match status" value="1"/>
</dbReference>
<comment type="subcellular location">
    <subcellularLocation>
        <location evidence="1">Cell membrane</location>
        <topology evidence="1">Multi-pass membrane protein</topology>
    </subcellularLocation>
</comment>
<feature type="transmembrane region" description="Helical" evidence="8">
    <location>
        <begin position="45"/>
        <end position="78"/>
    </location>
</feature>
<reference evidence="9 10" key="1">
    <citation type="submission" date="2021-03" db="EMBL/GenBank/DDBJ databases">
        <title>Sequencing the genomes of 1000 actinobacteria strains.</title>
        <authorList>
            <person name="Klenk H.-P."/>
        </authorList>
    </citation>
    <scope>NUCLEOTIDE SEQUENCE [LARGE SCALE GENOMIC DNA]</scope>
    <source>
        <strain evidence="9 10">DSM 15454</strain>
    </source>
</reference>
<dbReference type="PANTHER" id="PTHR34979">
    <property type="entry name" value="INNER MEMBRANE PROTEIN YGAZ"/>
    <property type="match status" value="1"/>
</dbReference>
<gene>
    <name evidence="9" type="ORF">JOF46_002464</name>
</gene>
<evidence type="ECO:0000313" key="10">
    <source>
        <dbReference type="Proteomes" id="UP000766570"/>
    </source>
</evidence>
<protein>
    <submittedName>
        <fullName evidence="9">4-azaleucine resistance transporter AzlC</fullName>
    </submittedName>
</protein>
<sequence length="228" mass="23378">MRSIFRTVGRSTVHESVMVALSVGVVGISYGALGRDMGLDFWQVVLLAGTVLGAASELLFINVIGTGGSPVVAVLAGLMVNSRNLAYAVGAGKFLPSGWRTALGAHLVNDESVAMALAKEDKEKQRATFWLVGLGILVAWPGGAALGAWLGSVVSPTALGLDAAFPALLLCMAAKPLRNKTTLLAAIIGAIFTLVASPFVPAGLAPVLALLGVGVVYLGSKRRTRVSA</sequence>
<feature type="transmembrane region" description="Helical" evidence="8">
    <location>
        <begin position="12"/>
        <end position="33"/>
    </location>
</feature>
<evidence type="ECO:0000256" key="5">
    <source>
        <dbReference type="ARBA" id="ARBA00022692"/>
    </source>
</evidence>
<keyword evidence="7 8" id="KW-0472">Membrane</keyword>
<feature type="transmembrane region" description="Helical" evidence="8">
    <location>
        <begin position="203"/>
        <end position="220"/>
    </location>
</feature>
<comment type="caution">
    <text evidence="9">The sequence shown here is derived from an EMBL/GenBank/DDBJ whole genome shotgun (WGS) entry which is preliminary data.</text>
</comment>
<accession>A0ABS4WED3</accession>
<keyword evidence="6 8" id="KW-1133">Transmembrane helix</keyword>
<evidence type="ECO:0000256" key="2">
    <source>
        <dbReference type="ARBA" id="ARBA00010735"/>
    </source>
</evidence>
<keyword evidence="10" id="KW-1185">Reference proteome</keyword>
<keyword evidence="4" id="KW-1003">Cell membrane</keyword>
<proteinExistence type="inferred from homology"/>
<dbReference type="InterPro" id="IPR011606">
    <property type="entry name" value="Brnchd-chn_aa_trnsp_permease"/>
</dbReference>
<keyword evidence="3" id="KW-0813">Transport</keyword>
<dbReference type="Pfam" id="PF03591">
    <property type="entry name" value="AzlC"/>
    <property type="match status" value="1"/>
</dbReference>
<comment type="similarity">
    <text evidence="2">Belongs to the AzlC family.</text>
</comment>
<feature type="transmembrane region" description="Helical" evidence="8">
    <location>
        <begin position="129"/>
        <end position="150"/>
    </location>
</feature>
<evidence type="ECO:0000256" key="8">
    <source>
        <dbReference type="SAM" id="Phobius"/>
    </source>
</evidence>
<keyword evidence="5 8" id="KW-0812">Transmembrane</keyword>